<accession>A0A172Q9B5</accession>
<evidence type="ECO:0000256" key="1">
    <source>
        <dbReference type="ARBA" id="ARBA00007227"/>
    </source>
</evidence>
<dbReference type="InterPro" id="IPR001387">
    <property type="entry name" value="Cro/C1-type_HTH"/>
</dbReference>
<evidence type="ECO:0000259" key="2">
    <source>
        <dbReference type="PROSITE" id="PS50943"/>
    </source>
</evidence>
<reference evidence="4" key="2">
    <citation type="submission" date="2016-03" db="EMBL/GenBank/DDBJ databases">
        <title>Streptococcus antelopensis sp. nov., isolated from the feces of the Tibetan antelope (Pantholops hodgsonii) in Hoh Xil National Nature Reserve, Qinghai, China.</title>
        <authorList>
            <person name="Bai X."/>
        </authorList>
    </citation>
    <scope>NUCLEOTIDE SEQUENCE [LARGE SCALE GENOMIC DNA]</scope>
    <source>
        <strain evidence="4">TA 26</strain>
    </source>
</reference>
<dbReference type="GO" id="GO:0003677">
    <property type="term" value="F:DNA binding"/>
    <property type="evidence" value="ECO:0007669"/>
    <property type="project" value="InterPro"/>
</dbReference>
<dbReference type="SUPFAM" id="SSF47413">
    <property type="entry name" value="lambda repressor-like DNA-binding domains"/>
    <property type="match status" value="1"/>
</dbReference>
<dbReference type="CDD" id="cd00093">
    <property type="entry name" value="HTH_XRE"/>
    <property type="match status" value="1"/>
</dbReference>
<dbReference type="PROSITE" id="PS50943">
    <property type="entry name" value="HTH_CROC1"/>
    <property type="match status" value="1"/>
</dbReference>
<dbReference type="Pfam" id="PF01381">
    <property type="entry name" value="HTH_3"/>
    <property type="match status" value="1"/>
</dbReference>
<dbReference type="Proteomes" id="UP000077317">
    <property type="component" value="Chromosome"/>
</dbReference>
<dbReference type="PANTHER" id="PTHR43236">
    <property type="entry name" value="ANTITOXIN HIGA1"/>
    <property type="match status" value="1"/>
</dbReference>
<dbReference type="EMBL" id="CP014699">
    <property type="protein sequence ID" value="AND80022.1"/>
    <property type="molecule type" value="Genomic_DNA"/>
</dbReference>
<dbReference type="InterPro" id="IPR010359">
    <property type="entry name" value="IrrE_HExxH"/>
</dbReference>
<dbReference type="SMART" id="SM00530">
    <property type="entry name" value="HTH_XRE"/>
    <property type="match status" value="1"/>
</dbReference>
<dbReference type="KEGG" id="spat:A0O21_08405"/>
<dbReference type="AlphaFoldDB" id="A0A172Q9B5"/>
<evidence type="ECO:0000313" key="4">
    <source>
        <dbReference type="Proteomes" id="UP000077317"/>
    </source>
</evidence>
<dbReference type="InterPro" id="IPR010982">
    <property type="entry name" value="Lambda_DNA-bd_dom_sf"/>
</dbReference>
<dbReference type="Pfam" id="PF06114">
    <property type="entry name" value="Peptidase_M78"/>
    <property type="match status" value="1"/>
</dbReference>
<dbReference type="Gene3D" id="1.10.10.2910">
    <property type="match status" value="1"/>
</dbReference>
<dbReference type="RefSeq" id="WP_067064225.1">
    <property type="nucleotide sequence ID" value="NZ_CP014699.1"/>
</dbReference>
<dbReference type="OrthoDB" id="9816277at2"/>
<gene>
    <name evidence="3" type="ORF">A0O21_08405</name>
</gene>
<dbReference type="InterPro" id="IPR052345">
    <property type="entry name" value="Rad_response_metalloprotease"/>
</dbReference>
<reference evidence="3 4" key="1">
    <citation type="journal article" date="2016" name="Int. J. Syst. Evol. Microbiol.">
        <title>Streptococcuspantholopis sp. nov., isolated from faeces of the Tibetan antelope (Pantholops hodgsonii).</title>
        <authorList>
            <person name="Bai X."/>
            <person name="Xiong Y."/>
            <person name="Lu S."/>
            <person name="Jin D."/>
            <person name="Lai X."/>
            <person name="Yang J."/>
            <person name="Niu L."/>
            <person name="Hu S."/>
            <person name="Meng X."/>
            <person name="Pu J."/>
            <person name="Ye C."/>
            <person name="Xu J."/>
        </authorList>
    </citation>
    <scope>NUCLEOTIDE SEQUENCE [LARGE SCALE GENOMIC DNA]</scope>
    <source>
        <strain evidence="3 4">TA 26</strain>
    </source>
</reference>
<dbReference type="Gene3D" id="1.10.260.40">
    <property type="entry name" value="lambda repressor-like DNA-binding domains"/>
    <property type="match status" value="1"/>
</dbReference>
<comment type="similarity">
    <text evidence="1">Belongs to the short-chain fatty acyl-CoA assimilation regulator (ScfR) family.</text>
</comment>
<dbReference type="PANTHER" id="PTHR43236:SF1">
    <property type="entry name" value="BLL7220 PROTEIN"/>
    <property type="match status" value="1"/>
</dbReference>
<evidence type="ECO:0000313" key="3">
    <source>
        <dbReference type="EMBL" id="AND80022.1"/>
    </source>
</evidence>
<proteinExistence type="inferred from homology"/>
<sequence>MEHARFNPSKLKKARIARGLTKKELAERTGISRQMVSNYELGKTQPGATNLLAIVSELNFPYNYFTSENKGFYEGATFFRSQSAATKRTRDMQAVRLEFQKEIYDFLSRYVNFPKLTLPETLMKNIYDITNEDIENKAAELRKCWGLGENLPIANLIESAEVHGVIVVESTMSDDTLDAVSEWIEDRPFIMLTDNGESAVRRRFNVAHELGHILLHGDVESIHDYTPQELKNVIEKQAHYFASCLLLPEKGFLDSLLSTNLDFYIELKKRWKVSIQAMVMRTFQLELISEDQRLYLFRRIAYNKWKKKEPLDDEMSVEKPSLYRKVFELIVNNDILQKNEILSYLSLPQDELEKSLDVSIATDETIVQKAPTLRIIK</sequence>
<organism evidence="3 4">
    <name type="scientific">Streptococcus pantholopis</name>
    <dbReference type="NCBI Taxonomy" id="1811193"/>
    <lineage>
        <taxon>Bacteria</taxon>
        <taxon>Bacillati</taxon>
        <taxon>Bacillota</taxon>
        <taxon>Bacilli</taxon>
        <taxon>Lactobacillales</taxon>
        <taxon>Streptococcaceae</taxon>
        <taxon>Streptococcus</taxon>
    </lineage>
</organism>
<name>A0A172Q9B5_9STRE</name>
<feature type="domain" description="HTH cro/C1-type" evidence="2">
    <location>
        <begin position="11"/>
        <end position="65"/>
    </location>
</feature>
<protein>
    <submittedName>
        <fullName evidence="3">Transcriptional regulator</fullName>
    </submittedName>
</protein>
<keyword evidence="4" id="KW-1185">Reference proteome</keyword>